<evidence type="ECO:0000313" key="2">
    <source>
        <dbReference type="EMBL" id="QHS92233.1"/>
    </source>
</evidence>
<feature type="region of interest" description="Disordered" evidence="1">
    <location>
        <begin position="143"/>
        <end position="200"/>
    </location>
</feature>
<accession>A0A6C0BLQ2</accession>
<proteinExistence type="predicted"/>
<reference evidence="2" key="1">
    <citation type="journal article" date="2020" name="Nature">
        <title>Giant virus diversity and host interactions through global metagenomics.</title>
        <authorList>
            <person name="Schulz F."/>
            <person name="Roux S."/>
            <person name="Paez-Espino D."/>
            <person name="Jungbluth S."/>
            <person name="Walsh D.A."/>
            <person name="Denef V.J."/>
            <person name="McMahon K.D."/>
            <person name="Konstantinidis K.T."/>
            <person name="Eloe-Fadrosh E.A."/>
            <person name="Kyrpides N.C."/>
            <person name="Woyke T."/>
        </authorList>
    </citation>
    <scope>NUCLEOTIDE SEQUENCE</scope>
    <source>
        <strain evidence="2">GVMAG-M-3300014204-73</strain>
    </source>
</reference>
<evidence type="ECO:0000256" key="1">
    <source>
        <dbReference type="SAM" id="MobiDB-lite"/>
    </source>
</evidence>
<dbReference type="EMBL" id="MN739177">
    <property type="protein sequence ID" value="QHS92233.1"/>
    <property type="molecule type" value="Genomic_DNA"/>
</dbReference>
<sequence length="225" mass="26298">MSEQFRQKWFLTVEQLVTNYKENFPNGIQMSDMSRMPWGQGFKQNIIDMFNEFRLVRMDGKQYKPASLNSYAVFANMKPCEDLFEIDAAETSALIRPKYDAETYRQMVFKSGPNHPQNDPKMGLKICIMYLYYAYFKNWAQAPAPRPPPQPPAQRFSKPLPQPPAQRFSKPPSKPLPQPPAQRFSKPSSKNELQQIQTELQQTRSELQQIRTELQQTQQMLTARQ</sequence>
<dbReference type="AlphaFoldDB" id="A0A6C0BLQ2"/>
<organism evidence="2">
    <name type="scientific">viral metagenome</name>
    <dbReference type="NCBI Taxonomy" id="1070528"/>
    <lineage>
        <taxon>unclassified sequences</taxon>
        <taxon>metagenomes</taxon>
        <taxon>organismal metagenomes</taxon>
    </lineage>
</organism>
<protein>
    <submittedName>
        <fullName evidence="2">Uncharacterized protein</fullName>
    </submittedName>
</protein>
<name>A0A6C0BLQ2_9ZZZZ</name>